<name>A0A6C0BLM6_9ZZZZ</name>
<dbReference type="EMBL" id="MN739182">
    <property type="protein sequence ID" value="QHS92584.1"/>
    <property type="molecule type" value="Genomic_DNA"/>
</dbReference>
<sequence length="56" mass="6991">MTFGAKIPSMDQWEKDTHSELTYMYEHTFGGDRAQWFQITYDQFVKYWYQHTFNRK</sequence>
<dbReference type="AlphaFoldDB" id="A0A6C0BLM6"/>
<protein>
    <submittedName>
        <fullName evidence="1">Uncharacterized protein</fullName>
    </submittedName>
</protein>
<proteinExistence type="predicted"/>
<accession>A0A6C0BLM6</accession>
<organism evidence="1">
    <name type="scientific">viral metagenome</name>
    <dbReference type="NCBI Taxonomy" id="1070528"/>
    <lineage>
        <taxon>unclassified sequences</taxon>
        <taxon>metagenomes</taxon>
        <taxon>organismal metagenomes</taxon>
    </lineage>
</organism>
<evidence type="ECO:0000313" key="1">
    <source>
        <dbReference type="EMBL" id="QHS92584.1"/>
    </source>
</evidence>
<reference evidence="1" key="1">
    <citation type="journal article" date="2020" name="Nature">
        <title>Giant virus diversity and host interactions through global metagenomics.</title>
        <authorList>
            <person name="Schulz F."/>
            <person name="Roux S."/>
            <person name="Paez-Espino D."/>
            <person name="Jungbluth S."/>
            <person name="Walsh D.A."/>
            <person name="Denef V.J."/>
            <person name="McMahon K.D."/>
            <person name="Konstantinidis K.T."/>
            <person name="Eloe-Fadrosh E.A."/>
            <person name="Kyrpides N.C."/>
            <person name="Woyke T."/>
        </authorList>
    </citation>
    <scope>NUCLEOTIDE SEQUENCE</scope>
    <source>
        <strain evidence="1">GVMAG-M-3300014204-73</strain>
    </source>
</reference>